<proteinExistence type="predicted"/>
<name>A0A444XAY0_ARAHY</name>
<sequence>MFPTSASRYYPLLTPTQRGVGKKACRSTLDNYQFGDKRDGEKEVEKDGFESHLHSSAILSVIDYEFLQRREKHITNIFIIIHPLQRSHMINLEHTKARQSFQRWEMFAIGKIPEKYANNIN</sequence>
<protein>
    <submittedName>
        <fullName evidence="1">Uncharacterized protein</fullName>
    </submittedName>
</protein>
<accession>A0A444XAY0</accession>
<dbReference type="EMBL" id="SDMP01000020">
    <property type="protein sequence ID" value="RYQ86841.1"/>
    <property type="molecule type" value="Genomic_DNA"/>
</dbReference>
<dbReference type="Proteomes" id="UP000289738">
    <property type="component" value="Chromosome B10"/>
</dbReference>
<dbReference type="AlphaFoldDB" id="A0A444XAY0"/>
<evidence type="ECO:0000313" key="2">
    <source>
        <dbReference type="Proteomes" id="UP000289738"/>
    </source>
</evidence>
<reference evidence="1 2" key="1">
    <citation type="submission" date="2019-01" db="EMBL/GenBank/DDBJ databases">
        <title>Sequencing of cultivated peanut Arachis hypogaea provides insights into genome evolution and oil improvement.</title>
        <authorList>
            <person name="Chen X."/>
        </authorList>
    </citation>
    <scope>NUCLEOTIDE SEQUENCE [LARGE SCALE GENOMIC DNA]</scope>
    <source>
        <strain evidence="2">cv. Fuhuasheng</strain>
        <tissue evidence="1">Leaves</tissue>
    </source>
</reference>
<evidence type="ECO:0000313" key="1">
    <source>
        <dbReference type="EMBL" id="RYQ86841.1"/>
    </source>
</evidence>
<comment type="caution">
    <text evidence="1">The sequence shown here is derived from an EMBL/GenBank/DDBJ whole genome shotgun (WGS) entry which is preliminary data.</text>
</comment>
<organism evidence="1 2">
    <name type="scientific">Arachis hypogaea</name>
    <name type="common">Peanut</name>
    <dbReference type="NCBI Taxonomy" id="3818"/>
    <lineage>
        <taxon>Eukaryota</taxon>
        <taxon>Viridiplantae</taxon>
        <taxon>Streptophyta</taxon>
        <taxon>Embryophyta</taxon>
        <taxon>Tracheophyta</taxon>
        <taxon>Spermatophyta</taxon>
        <taxon>Magnoliopsida</taxon>
        <taxon>eudicotyledons</taxon>
        <taxon>Gunneridae</taxon>
        <taxon>Pentapetalae</taxon>
        <taxon>rosids</taxon>
        <taxon>fabids</taxon>
        <taxon>Fabales</taxon>
        <taxon>Fabaceae</taxon>
        <taxon>Papilionoideae</taxon>
        <taxon>50 kb inversion clade</taxon>
        <taxon>dalbergioids sensu lato</taxon>
        <taxon>Dalbergieae</taxon>
        <taxon>Pterocarpus clade</taxon>
        <taxon>Arachis</taxon>
    </lineage>
</organism>
<gene>
    <name evidence="1" type="ORF">Ahy_B10g106454</name>
</gene>
<keyword evidence="2" id="KW-1185">Reference proteome</keyword>